<keyword evidence="5" id="KW-0539">Nucleus</keyword>
<dbReference type="Proteomes" id="UP000272025">
    <property type="component" value="Unassembled WGS sequence"/>
</dbReference>
<keyword evidence="9" id="KW-1185">Reference proteome</keyword>
<keyword evidence="3" id="KW-0805">Transcription regulation</keyword>
<dbReference type="Pfam" id="PF04719">
    <property type="entry name" value="TAFII28"/>
    <property type="match status" value="1"/>
</dbReference>
<dbReference type="EMBL" id="ML119068">
    <property type="protein sequence ID" value="ROT34573.1"/>
    <property type="molecule type" value="Genomic_DNA"/>
</dbReference>
<dbReference type="PANTHER" id="PTHR13218:SF8">
    <property type="entry name" value="TRANSCRIPTION INITIATION FACTOR TFIID SUBUNIT 11"/>
    <property type="match status" value="1"/>
</dbReference>
<feature type="compositionally biased region" description="Low complexity" evidence="6">
    <location>
        <begin position="1"/>
        <end position="24"/>
    </location>
</feature>
<feature type="compositionally biased region" description="Acidic residues" evidence="6">
    <location>
        <begin position="146"/>
        <end position="155"/>
    </location>
</feature>
<dbReference type="CDD" id="cd08048">
    <property type="entry name" value="HFD_TAF11"/>
    <property type="match status" value="1"/>
</dbReference>
<reference evidence="8 9" key="1">
    <citation type="journal article" date="2018" name="Mol. Ecol.">
        <title>The obligate alkalophilic soda-lake fungus Sodiomyces alkalinus has shifted to a protein diet.</title>
        <authorList>
            <person name="Grum-Grzhimaylo A.A."/>
            <person name="Falkoski D.L."/>
            <person name="van den Heuvel J."/>
            <person name="Valero-Jimenez C.A."/>
            <person name="Min B."/>
            <person name="Choi I.G."/>
            <person name="Lipzen A."/>
            <person name="Daum C.G."/>
            <person name="Aanen D.K."/>
            <person name="Tsang A."/>
            <person name="Henrissat B."/>
            <person name="Bilanenko E.N."/>
            <person name="de Vries R.P."/>
            <person name="van Kan J.A.L."/>
            <person name="Grigoriev I.V."/>
            <person name="Debets A.J.M."/>
        </authorList>
    </citation>
    <scope>NUCLEOTIDE SEQUENCE [LARGE SCALE GENOMIC DNA]</scope>
    <source>
        <strain evidence="8 9">F11</strain>
    </source>
</reference>
<feature type="compositionally biased region" description="Polar residues" evidence="6">
    <location>
        <begin position="77"/>
        <end position="90"/>
    </location>
</feature>
<keyword evidence="4" id="KW-0804">Transcription</keyword>
<feature type="domain" description="TAFII28-like protein" evidence="7">
    <location>
        <begin position="180"/>
        <end position="297"/>
    </location>
</feature>
<evidence type="ECO:0000256" key="4">
    <source>
        <dbReference type="ARBA" id="ARBA00023163"/>
    </source>
</evidence>
<dbReference type="STRING" id="1314773.A0A3N2PJ58"/>
<dbReference type="InterPro" id="IPR009072">
    <property type="entry name" value="Histone-fold"/>
</dbReference>
<evidence type="ECO:0000256" key="5">
    <source>
        <dbReference type="ARBA" id="ARBA00023242"/>
    </source>
</evidence>
<comment type="subcellular location">
    <subcellularLocation>
        <location evidence="1">Nucleus</location>
    </subcellularLocation>
</comment>
<feature type="compositionally biased region" description="Low complexity" evidence="6">
    <location>
        <begin position="46"/>
        <end position="56"/>
    </location>
</feature>
<evidence type="ECO:0000256" key="6">
    <source>
        <dbReference type="SAM" id="MobiDB-lite"/>
    </source>
</evidence>
<dbReference type="GO" id="GO:0051123">
    <property type="term" value="P:RNA polymerase II preinitiation complex assembly"/>
    <property type="evidence" value="ECO:0007669"/>
    <property type="project" value="InterPro"/>
</dbReference>
<evidence type="ECO:0000313" key="9">
    <source>
        <dbReference type="Proteomes" id="UP000272025"/>
    </source>
</evidence>
<feature type="compositionally biased region" description="Low complexity" evidence="6">
    <location>
        <begin position="122"/>
        <end position="140"/>
    </location>
</feature>
<sequence length="335" mass="36037">MASPPYAQSSSALSPSYSSQSQLPMGSKKRPSEGGPQPSIKRRKASTLSVASATSAHPLRQTSFPPEARSPLARSPSVDTTSHVSGSQVSAAAGPQKKKRGRKPKNHAAANGGSRAGTPSVASGRAGTTVSGAGTAADGQNGEDGGGVDDDDDNDPQMGLVGGDARTQEQKQEEIRMRAMLVEALDPDQMDRYELWRAGKLTESVVKRVVNATVSQSVPPTVTLAMKSVAKFFVGDIIEKAVEIQYEWMHTTAEKQSDEPFPPQETDKDVKGDLNRLGEQDKRGPLRPDHLREAWRRYKAAAEGGFVGTQGLWHEQQHDGAERFPVRTGGRRIFR</sequence>
<dbReference type="PANTHER" id="PTHR13218">
    <property type="entry name" value="TRANSCRIPTION INITIATION FACTOR TFIID SUBUNIT 11-RELATED"/>
    <property type="match status" value="1"/>
</dbReference>
<evidence type="ECO:0000259" key="7">
    <source>
        <dbReference type="Pfam" id="PF04719"/>
    </source>
</evidence>
<feature type="region of interest" description="Disordered" evidence="6">
    <location>
        <begin position="1"/>
        <end position="171"/>
    </location>
</feature>
<dbReference type="OrthoDB" id="28335at2759"/>
<feature type="region of interest" description="Disordered" evidence="6">
    <location>
        <begin position="253"/>
        <end position="287"/>
    </location>
</feature>
<dbReference type="InterPro" id="IPR006809">
    <property type="entry name" value="TAFII28_dom"/>
</dbReference>
<dbReference type="GO" id="GO:0046982">
    <property type="term" value="F:protein heterodimerization activity"/>
    <property type="evidence" value="ECO:0007669"/>
    <property type="project" value="InterPro"/>
</dbReference>
<dbReference type="InterPro" id="IPR045127">
    <property type="entry name" value="TAF11-like"/>
</dbReference>
<gene>
    <name evidence="8" type="ORF">SODALDRAFT_286274</name>
</gene>
<dbReference type="Gene3D" id="1.10.20.10">
    <property type="entry name" value="Histone, subunit A"/>
    <property type="match status" value="1"/>
</dbReference>
<comment type="similarity">
    <text evidence="2">Belongs to the TAF11 family.</text>
</comment>
<accession>A0A3N2PJ58</accession>
<dbReference type="AlphaFoldDB" id="A0A3N2PJ58"/>
<name>A0A3N2PJ58_SODAK</name>
<evidence type="ECO:0000256" key="2">
    <source>
        <dbReference type="ARBA" id="ARBA00009788"/>
    </source>
</evidence>
<dbReference type="RefSeq" id="XP_028462379.1">
    <property type="nucleotide sequence ID" value="XM_028608522.1"/>
</dbReference>
<dbReference type="GO" id="GO:0016251">
    <property type="term" value="F:RNA polymerase II general transcription initiation factor activity"/>
    <property type="evidence" value="ECO:0007669"/>
    <property type="project" value="TreeGrafter"/>
</dbReference>
<dbReference type="GO" id="GO:0005669">
    <property type="term" value="C:transcription factor TFIID complex"/>
    <property type="evidence" value="ECO:0007669"/>
    <property type="project" value="InterPro"/>
</dbReference>
<dbReference type="SUPFAM" id="SSF47113">
    <property type="entry name" value="Histone-fold"/>
    <property type="match status" value="1"/>
</dbReference>
<evidence type="ECO:0000256" key="3">
    <source>
        <dbReference type="ARBA" id="ARBA00023015"/>
    </source>
</evidence>
<proteinExistence type="inferred from homology"/>
<organism evidence="8 9">
    <name type="scientific">Sodiomyces alkalinus (strain CBS 110278 / VKM F-3762 / F11)</name>
    <name type="common">Alkaliphilic filamentous fungus</name>
    <dbReference type="NCBI Taxonomy" id="1314773"/>
    <lineage>
        <taxon>Eukaryota</taxon>
        <taxon>Fungi</taxon>
        <taxon>Dikarya</taxon>
        <taxon>Ascomycota</taxon>
        <taxon>Pezizomycotina</taxon>
        <taxon>Sordariomycetes</taxon>
        <taxon>Hypocreomycetidae</taxon>
        <taxon>Glomerellales</taxon>
        <taxon>Plectosphaerellaceae</taxon>
        <taxon>Sodiomyces</taxon>
    </lineage>
</organism>
<dbReference type="GeneID" id="39577000"/>
<protein>
    <submittedName>
        <fullName evidence="8">Histone-fold-containing protein</fullName>
    </submittedName>
</protein>
<evidence type="ECO:0000313" key="8">
    <source>
        <dbReference type="EMBL" id="ROT34573.1"/>
    </source>
</evidence>
<evidence type="ECO:0000256" key="1">
    <source>
        <dbReference type="ARBA" id="ARBA00004123"/>
    </source>
</evidence>
<feature type="compositionally biased region" description="Basic residues" evidence="6">
    <location>
        <begin position="96"/>
        <end position="106"/>
    </location>
</feature>
<feature type="compositionally biased region" description="Basic and acidic residues" evidence="6">
    <location>
        <begin position="265"/>
        <end position="287"/>
    </location>
</feature>